<dbReference type="PANTHER" id="PTHR12110">
    <property type="entry name" value="HYDROXYPYRUVATE ISOMERASE"/>
    <property type="match status" value="1"/>
</dbReference>
<dbReference type="Pfam" id="PF01261">
    <property type="entry name" value="AP_endonuc_2"/>
    <property type="match status" value="1"/>
</dbReference>
<dbReference type="InterPro" id="IPR036237">
    <property type="entry name" value="Xyl_isomerase-like_sf"/>
</dbReference>
<evidence type="ECO:0000259" key="2">
    <source>
        <dbReference type="Pfam" id="PF01261"/>
    </source>
</evidence>
<comment type="caution">
    <text evidence="3">The sequence shown here is derived from an EMBL/GenBank/DDBJ whole genome shotgun (WGS) entry which is preliminary data.</text>
</comment>
<proteinExistence type="predicted"/>
<name>A0ABN2RML8_9MICO</name>
<dbReference type="Proteomes" id="UP001500013">
    <property type="component" value="Unassembled WGS sequence"/>
</dbReference>
<dbReference type="RefSeq" id="WP_344058942.1">
    <property type="nucleotide sequence ID" value="NZ_BAAAPU010000003.1"/>
</dbReference>
<keyword evidence="1" id="KW-0119">Carbohydrate metabolism</keyword>
<protein>
    <submittedName>
        <fullName evidence="3">Sugar phosphate isomerase/epimerase</fullName>
    </submittedName>
</protein>
<keyword evidence="4" id="KW-1185">Reference proteome</keyword>
<organism evidence="3 4">
    <name type="scientific">Terrabacter lapilli</name>
    <dbReference type="NCBI Taxonomy" id="436231"/>
    <lineage>
        <taxon>Bacteria</taxon>
        <taxon>Bacillati</taxon>
        <taxon>Actinomycetota</taxon>
        <taxon>Actinomycetes</taxon>
        <taxon>Micrococcales</taxon>
        <taxon>Intrasporangiaceae</taxon>
        <taxon>Terrabacter</taxon>
    </lineage>
</organism>
<dbReference type="Gene3D" id="3.20.20.150">
    <property type="entry name" value="Divalent-metal-dependent TIM barrel enzymes"/>
    <property type="match status" value="1"/>
</dbReference>
<reference evidence="3 4" key="1">
    <citation type="journal article" date="2019" name="Int. J. Syst. Evol. Microbiol.">
        <title>The Global Catalogue of Microorganisms (GCM) 10K type strain sequencing project: providing services to taxonomists for standard genome sequencing and annotation.</title>
        <authorList>
            <consortium name="The Broad Institute Genomics Platform"/>
            <consortium name="The Broad Institute Genome Sequencing Center for Infectious Disease"/>
            <person name="Wu L."/>
            <person name="Ma J."/>
        </authorList>
    </citation>
    <scope>NUCLEOTIDE SEQUENCE [LARGE SCALE GENOMIC DNA]</scope>
    <source>
        <strain evidence="3 4">JCM 15628</strain>
    </source>
</reference>
<evidence type="ECO:0000256" key="1">
    <source>
        <dbReference type="ARBA" id="ARBA00023277"/>
    </source>
</evidence>
<evidence type="ECO:0000313" key="3">
    <source>
        <dbReference type="EMBL" id="GAA1971673.1"/>
    </source>
</evidence>
<keyword evidence="3" id="KW-0413">Isomerase</keyword>
<sequence>MISDALEGHGAVTAPADELLATCWTTAGDAAPDRGDLRSPLSLRERIEAASAAGFRGFGLLSDDLPAAVAAYGLSGIRAMLDDNAMVHLELEGIPYWWDDGAQRQESDRVRHGLLQAAEALGARHIKVTPDGDDGPWDRGLWAARFAELAAQAEGVGARLGIEFFPWSNVKTLSDGLQLVEEAGHEAGGVVIDTWHIARGGTPPSALSTVPLHRIVGVELDDADEHVEGTLFQDTVHRRRYCGEGSFHLAAMISALRTAGWTGPWGVEILADEHRALPVDAAVARAAAGARAVLDPSPSG</sequence>
<dbReference type="InterPro" id="IPR013022">
    <property type="entry name" value="Xyl_isomerase-like_TIM-brl"/>
</dbReference>
<dbReference type="GO" id="GO:0016853">
    <property type="term" value="F:isomerase activity"/>
    <property type="evidence" value="ECO:0007669"/>
    <property type="project" value="UniProtKB-KW"/>
</dbReference>
<accession>A0ABN2RML8</accession>
<dbReference type="PANTHER" id="PTHR12110:SF48">
    <property type="entry name" value="BLL3656 PROTEIN"/>
    <property type="match status" value="1"/>
</dbReference>
<gene>
    <name evidence="3" type="ORF">GCM10009817_09630</name>
</gene>
<dbReference type="InterPro" id="IPR050312">
    <property type="entry name" value="IolE/XylAMocC-like"/>
</dbReference>
<dbReference type="SUPFAM" id="SSF51658">
    <property type="entry name" value="Xylose isomerase-like"/>
    <property type="match status" value="1"/>
</dbReference>
<evidence type="ECO:0000313" key="4">
    <source>
        <dbReference type="Proteomes" id="UP001500013"/>
    </source>
</evidence>
<dbReference type="EMBL" id="BAAAPU010000003">
    <property type="protein sequence ID" value="GAA1971673.1"/>
    <property type="molecule type" value="Genomic_DNA"/>
</dbReference>
<feature type="domain" description="Xylose isomerase-like TIM barrel" evidence="2">
    <location>
        <begin position="47"/>
        <end position="278"/>
    </location>
</feature>